<gene>
    <name evidence="2" type="ORF">C0Q70_19811</name>
</gene>
<dbReference type="OrthoDB" id="6087056at2759"/>
<organism evidence="2 3">
    <name type="scientific">Pomacea canaliculata</name>
    <name type="common">Golden apple snail</name>
    <dbReference type="NCBI Taxonomy" id="400727"/>
    <lineage>
        <taxon>Eukaryota</taxon>
        <taxon>Metazoa</taxon>
        <taxon>Spiralia</taxon>
        <taxon>Lophotrochozoa</taxon>
        <taxon>Mollusca</taxon>
        <taxon>Gastropoda</taxon>
        <taxon>Caenogastropoda</taxon>
        <taxon>Architaenioglossa</taxon>
        <taxon>Ampullarioidea</taxon>
        <taxon>Ampullariidae</taxon>
        <taxon>Pomacea</taxon>
    </lineage>
</organism>
<feature type="region of interest" description="Disordered" evidence="1">
    <location>
        <begin position="1"/>
        <end position="20"/>
    </location>
</feature>
<evidence type="ECO:0008006" key="4">
    <source>
        <dbReference type="Google" id="ProtNLM"/>
    </source>
</evidence>
<comment type="caution">
    <text evidence="2">The sequence shown here is derived from an EMBL/GenBank/DDBJ whole genome shotgun (WGS) entry which is preliminary data.</text>
</comment>
<keyword evidence="3" id="KW-1185">Reference proteome</keyword>
<evidence type="ECO:0000313" key="2">
    <source>
        <dbReference type="EMBL" id="PVD19324.1"/>
    </source>
</evidence>
<name>A0A2T7NDS4_POMCA</name>
<dbReference type="AlphaFoldDB" id="A0A2T7NDS4"/>
<dbReference type="PANTHER" id="PTHR23080">
    <property type="entry name" value="THAP DOMAIN PROTEIN"/>
    <property type="match status" value="1"/>
</dbReference>
<protein>
    <recommendedName>
        <fullName evidence="4">Transposase Helix-turn-helix domain-containing protein</fullName>
    </recommendedName>
</protein>
<dbReference type="EMBL" id="PZQS01000013">
    <property type="protein sequence ID" value="PVD19324.1"/>
    <property type="molecule type" value="Genomic_DNA"/>
</dbReference>
<feature type="compositionally biased region" description="Low complexity" evidence="1">
    <location>
        <begin position="1"/>
        <end position="15"/>
    </location>
</feature>
<sequence length="154" mass="17717">MDAEPAAVDAEPAAVSIPSIEEQLSEEKEKNKVLEERVRQLEHHLQTLESTSKIEKFGLERYAHDDAKIEFDTGFPNYNVLKIFHIFLEPHAKVMYQTYGKSGEKVWMRRPNGNMQLIDELFMFLVWIRLGMLTTDLSDRFAISASSVSTKINV</sequence>
<evidence type="ECO:0000256" key="1">
    <source>
        <dbReference type="SAM" id="MobiDB-lite"/>
    </source>
</evidence>
<dbReference type="PANTHER" id="PTHR23080:SF133">
    <property type="entry name" value="SI:CH211-262I1.5-RELATED"/>
    <property type="match status" value="1"/>
</dbReference>
<reference evidence="2 3" key="1">
    <citation type="submission" date="2018-04" db="EMBL/GenBank/DDBJ databases">
        <title>The genome of golden apple snail Pomacea canaliculata provides insight into stress tolerance and invasive adaptation.</title>
        <authorList>
            <person name="Liu C."/>
            <person name="Liu B."/>
            <person name="Ren Y."/>
            <person name="Zhang Y."/>
            <person name="Wang H."/>
            <person name="Li S."/>
            <person name="Jiang F."/>
            <person name="Yin L."/>
            <person name="Zhang G."/>
            <person name="Qian W."/>
            <person name="Fan W."/>
        </authorList>
    </citation>
    <scope>NUCLEOTIDE SEQUENCE [LARGE SCALE GENOMIC DNA]</scope>
    <source>
        <strain evidence="2">SZHN2017</strain>
        <tissue evidence="2">Muscle</tissue>
    </source>
</reference>
<accession>A0A2T7NDS4</accession>
<proteinExistence type="predicted"/>
<evidence type="ECO:0000313" key="3">
    <source>
        <dbReference type="Proteomes" id="UP000245119"/>
    </source>
</evidence>
<dbReference type="STRING" id="400727.A0A2T7NDS4"/>
<dbReference type="Proteomes" id="UP000245119">
    <property type="component" value="Linkage Group LG13"/>
</dbReference>